<gene>
    <name evidence="1" type="ORF">SAMN05421512_11816</name>
</gene>
<reference evidence="1 2" key="1">
    <citation type="submission" date="2017-08" db="EMBL/GenBank/DDBJ databases">
        <authorList>
            <person name="de Groot N.N."/>
        </authorList>
    </citation>
    <scope>NUCLEOTIDE SEQUENCE [LARGE SCALE GENOMIC DNA]</scope>
    <source>
        <strain evidence="1 2">USBA 352</strain>
    </source>
</reference>
<organism evidence="1 2">
    <name type="scientific">Stappia indica</name>
    <dbReference type="NCBI Taxonomy" id="538381"/>
    <lineage>
        <taxon>Bacteria</taxon>
        <taxon>Pseudomonadati</taxon>
        <taxon>Pseudomonadota</taxon>
        <taxon>Alphaproteobacteria</taxon>
        <taxon>Hyphomicrobiales</taxon>
        <taxon>Stappiaceae</taxon>
        <taxon>Stappia</taxon>
    </lineage>
</organism>
<dbReference type="InterPro" id="IPR011990">
    <property type="entry name" value="TPR-like_helical_dom_sf"/>
</dbReference>
<proteinExistence type="predicted"/>
<dbReference type="OrthoDB" id="5321503at2"/>
<name>A0A285TTU5_9HYPH</name>
<accession>A0A285TTU5</accession>
<dbReference type="STRING" id="538381.GCA_001696535_00641"/>
<evidence type="ECO:0008006" key="3">
    <source>
        <dbReference type="Google" id="ProtNLM"/>
    </source>
</evidence>
<sequence>MARLELASPDLAIMGGQPAGPDILLQMGLDCACGRHGAADLVAAHKWFNIAAVKGSQDAVRYRKEISAEMTRSEIADAQRAAREWLSLH</sequence>
<dbReference type="AlphaFoldDB" id="A0A285TTU5"/>
<dbReference type="Proteomes" id="UP000219331">
    <property type="component" value="Unassembled WGS sequence"/>
</dbReference>
<evidence type="ECO:0000313" key="1">
    <source>
        <dbReference type="EMBL" id="SOC27396.1"/>
    </source>
</evidence>
<dbReference type="Gene3D" id="1.25.40.10">
    <property type="entry name" value="Tetratricopeptide repeat domain"/>
    <property type="match status" value="1"/>
</dbReference>
<keyword evidence="2" id="KW-1185">Reference proteome</keyword>
<protein>
    <recommendedName>
        <fullName evidence="3">Sel1 repeat-containing protein</fullName>
    </recommendedName>
</protein>
<dbReference type="RefSeq" id="WP_067215912.1">
    <property type="nucleotide sequence ID" value="NZ_JAJGNR010000001.1"/>
</dbReference>
<dbReference type="EMBL" id="OBML01000018">
    <property type="protein sequence ID" value="SOC27396.1"/>
    <property type="molecule type" value="Genomic_DNA"/>
</dbReference>
<evidence type="ECO:0000313" key="2">
    <source>
        <dbReference type="Proteomes" id="UP000219331"/>
    </source>
</evidence>